<organism evidence="2 3">
    <name type="scientific">Virgibacillus byunsanensis</name>
    <dbReference type="NCBI Taxonomy" id="570945"/>
    <lineage>
        <taxon>Bacteria</taxon>
        <taxon>Bacillati</taxon>
        <taxon>Bacillota</taxon>
        <taxon>Bacilli</taxon>
        <taxon>Bacillales</taxon>
        <taxon>Bacillaceae</taxon>
        <taxon>Virgibacillus</taxon>
    </lineage>
</organism>
<protein>
    <submittedName>
        <fullName evidence="2">Hemerythrin domain-containing protein</fullName>
    </submittedName>
</protein>
<dbReference type="Pfam" id="PF01814">
    <property type="entry name" value="Hemerythrin"/>
    <property type="match status" value="1"/>
</dbReference>
<dbReference type="Gene3D" id="1.20.120.520">
    <property type="entry name" value="nmb1532 protein domain like"/>
    <property type="match status" value="1"/>
</dbReference>
<proteinExistence type="predicted"/>
<feature type="domain" description="Hemerythrin-like" evidence="1">
    <location>
        <begin position="29"/>
        <end position="132"/>
    </location>
</feature>
<keyword evidence="3" id="KW-1185">Reference proteome</keyword>
<reference evidence="3" key="1">
    <citation type="journal article" date="2019" name="Int. J. Syst. Evol. Microbiol.">
        <title>The Global Catalogue of Microorganisms (GCM) 10K type strain sequencing project: providing services to taxonomists for standard genome sequencing and annotation.</title>
        <authorList>
            <consortium name="The Broad Institute Genomics Platform"/>
            <consortium name="The Broad Institute Genome Sequencing Center for Infectious Disease"/>
            <person name="Wu L."/>
            <person name="Ma J."/>
        </authorList>
    </citation>
    <scope>NUCLEOTIDE SEQUENCE [LARGE SCALE GENOMIC DNA]</scope>
    <source>
        <strain evidence="3">CCUG 56754</strain>
    </source>
</reference>
<dbReference type="InterPro" id="IPR012312">
    <property type="entry name" value="Hemerythrin-like"/>
</dbReference>
<accession>A0ABW3LJE2</accession>
<dbReference type="Proteomes" id="UP001597040">
    <property type="component" value="Unassembled WGS sequence"/>
</dbReference>
<dbReference type="EMBL" id="JBHTKJ010000007">
    <property type="protein sequence ID" value="MFD1037344.1"/>
    <property type="molecule type" value="Genomic_DNA"/>
</dbReference>
<sequence length="149" mass="17616">MTMRKGIKRHESLKPLSRHHMIGLHLALKLKRAGTEESRLTMEEIMKEAKEFWIPNGQNHFREEEEILLPAYAQYANVNQPEIIEMLLEHVKIRSQIEKLLNNDENLDAMHELGTLLESHIRKEERVIFPMIEKALPEEKLHELAPYLH</sequence>
<gene>
    <name evidence="2" type="ORF">ACFQ3N_02755</name>
</gene>
<evidence type="ECO:0000313" key="2">
    <source>
        <dbReference type="EMBL" id="MFD1037344.1"/>
    </source>
</evidence>
<evidence type="ECO:0000259" key="1">
    <source>
        <dbReference type="Pfam" id="PF01814"/>
    </source>
</evidence>
<comment type="caution">
    <text evidence="2">The sequence shown here is derived from an EMBL/GenBank/DDBJ whole genome shotgun (WGS) entry which is preliminary data.</text>
</comment>
<evidence type="ECO:0000313" key="3">
    <source>
        <dbReference type="Proteomes" id="UP001597040"/>
    </source>
</evidence>
<dbReference type="RefSeq" id="WP_390359315.1">
    <property type="nucleotide sequence ID" value="NZ_JBHTKJ010000007.1"/>
</dbReference>
<name>A0ABW3LJE2_9BACI</name>